<dbReference type="InterPro" id="IPR013893">
    <property type="entry name" value="RNase_P_Rpp40"/>
</dbReference>
<proteinExistence type="predicted"/>
<dbReference type="PANTHER" id="PTHR15396">
    <property type="entry name" value="RIBONUCLEASE P PROTEIN SUBUNIT P40"/>
    <property type="match status" value="1"/>
</dbReference>
<keyword evidence="2" id="KW-1185">Reference proteome</keyword>
<dbReference type="GO" id="GO:0000172">
    <property type="term" value="C:ribonuclease MRP complex"/>
    <property type="evidence" value="ECO:0007669"/>
    <property type="project" value="TreeGrafter"/>
</dbReference>
<name>T1KAZ3_TETUR</name>
<dbReference type="EMBL" id="CAEY01001943">
    <property type="status" value="NOT_ANNOTATED_CDS"/>
    <property type="molecule type" value="Genomic_DNA"/>
</dbReference>
<dbReference type="OMA" id="CNEHGAK"/>
<dbReference type="GO" id="GO:0000447">
    <property type="term" value="P:endonucleolytic cleavage in ITS1 to separate SSU-rRNA from 5.8S rRNA and LSU-rRNA from tricistronic rRNA transcript (SSU-rRNA, 5.8S rRNA, LSU-rRNA)"/>
    <property type="evidence" value="ECO:0007669"/>
    <property type="project" value="TreeGrafter"/>
</dbReference>
<dbReference type="Pfam" id="PF08584">
    <property type="entry name" value="Ribonuc_P_40"/>
    <property type="match status" value="1"/>
</dbReference>
<dbReference type="STRING" id="32264.T1KAZ3"/>
<protein>
    <submittedName>
        <fullName evidence="1">Uncharacterized protein</fullName>
    </submittedName>
</protein>
<dbReference type="GO" id="GO:0001682">
    <property type="term" value="P:tRNA 5'-leader removal"/>
    <property type="evidence" value="ECO:0007669"/>
    <property type="project" value="InterPro"/>
</dbReference>
<dbReference type="AlphaFoldDB" id="T1KAZ3"/>
<dbReference type="Proteomes" id="UP000015104">
    <property type="component" value="Unassembled WGS sequence"/>
</dbReference>
<evidence type="ECO:0000313" key="2">
    <source>
        <dbReference type="Proteomes" id="UP000015104"/>
    </source>
</evidence>
<dbReference type="EnsemblMetazoa" id="tetur08g02280.1">
    <property type="protein sequence ID" value="tetur08g02280.1"/>
    <property type="gene ID" value="tetur08g02280"/>
</dbReference>
<dbReference type="eggNOG" id="ENOG502QSAV">
    <property type="taxonomic scope" value="Eukaryota"/>
</dbReference>
<dbReference type="HOGENOM" id="CLU_612997_0_0_1"/>
<dbReference type="KEGG" id="tut:107362806"/>
<evidence type="ECO:0000313" key="1">
    <source>
        <dbReference type="EnsemblMetazoa" id="tetur08g02280.1"/>
    </source>
</evidence>
<reference evidence="2" key="1">
    <citation type="submission" date="2011-08" db="EMBL/GenBank/DDBJ databases">
        <authorList>
            <person name="Rombauts S."/>
        </authorList>
    </citation>
    <scope>NUCLEOTIDE SEQUENCE</scope>
    <source>
        <strain evidence="2">London</strain>
    </source>
</reference>
<accession>T1KAZ3</accession>
<dbReference type="GO" id="GO:0004526">
    <property type="term" value="F:ribonuclease P activity"/>
    <property type="evidence" value="ECO:0007669"/>
    <property type="project" value="TreeGrafter"/>
</dbReference>
<reference evidence="1" key="2">
    <citation type="submission" date="2015-06" db="UniProtKB">
        <authorList>
            <consortium name="EnsemblMetazoa"/>
        </authorList>
    </citation>
    <scope>IDENTIFICATION</scope>
</reference>
<gene>
    <name evidence="1" type="primary">107362806</name>
</gene>
<dbReference type="OrthoDB" id="446759at2759"/>
<dbReference type="GO" id="GO:0000171">
    <property type="term" value="F:ribonuclease MRP activity"/>
    <property type="evidence" value="ECO:0007669"/>
    <property type="project" value="TreeGrafter"/>
</dbReference>
<dbReference type="GO" id="GO:0030681">
    <property type="term" value="C:multimeric ribonuclease P complex"/>
    <property type="evidence" value="ECO:0007669"/>
    <property type="project" value="TreeGrafter"/>
</dbReference>
<dbReference type="PANTHER" id="PTHR15396:SF1">
    <property type="entry name" value="RIBONUCLEASE P PROTEIN SUBUNIT P40"/>
    <property type="match status" value="1"/>
</dbReference>
<organism evidence="1 2">
    <name type="scientific">Tetranychus urticae</name>
    <name type="common">Two-spotted spider mite</name>
    <dbReference type="NCBI Taxonomy" id="32264"/>
    <lineage>
        <taxon>Eukaryota</taxon>
        <taxon>Metazoa</taxon>
        <taxon>Ecdysozoa</taxon>
        <taxon>Arthropoda</taxon>
        <taxon>Chelicerata</taxon>
        <taxon>Arachnida</taxon>
        <taxon>Acari</taxon>
        <taxon>Acariformes</taxon>
        <taxon>Trombidiformes</taxon>
        <taxon>Prostigmata</taxon>
        <taxon>Eleutherengona</taxon>
        <taxon>Raphignathae</taxon>
        <taxon>Tetranychoidea</taxon>
        <taxon>Tetranychidae</taxon>
        <taxon>Tetranychus</taxon>
    </lineage>
</organism>
<sequence>MSWLKFPSVKSSVVIDTSIPLQSLLDDPKYNKTILNHPMNQTLQIMIPHNPNKPKDPSERVGPRMEPISYPILSKINSGFGLGTKDDPYNYFIVKNIPVHLLIHPVLIEYYVKKGYLYALSIDTQVHLDDCVALSSKTLTLSLTESTYRRLNLTGTKSLLVRNKKIMQKYIVNIKLSYAQNLEAEKRNYQRTFRYLRNCNLKFDLLMKWEPNPQATKNLSPSSLLKFFEHLKCTPGMRGGYLLCEIEVNQIHLHLCQPSIKIFDRSNIQAPKDLVQFQEPMADESAIKDDTHLDEVNEMSTKSKKQSPEDCPVLDTIDWIGSIFTGVEMTQSLVDPEITSFYLPESDTSLLKQLLCIQMSGFFTPNDVRNLLLELAKLVKTNDPDEVPFVSLIVHGFDHCCVSWDEKCNEHGAKINGENHYGIVLRQCDNNLIWRIAEEYDFGIEKL</sequence>